<dbReference type="PANTHER" id="PTHR46825:SF9">
    <property type="entry name" value="BETA-LACTAMASE-RELATED DOMAIN-CONTAINING PROTEIN"/>
    <property type="match status" value="1"/>
</dbReference>
<dbReference type="GO" id="GO:0016787">
    <property type="term" value="F:hydrolase activity"/>
    <property type="evidence" value="ECO:0007669"/>
    <property type="project" value="UniProtKB-KW"/>
</dbReference>
<organism evidence="4 5">
    <name type="scientific">Vagococcus silagei</name>
    <dbReference type="NCBI Taxonomy" id="2508885"/>
    <lineage>
        <taxon>Bacteria</taxon>
        <taxon>Bacillati</taxon>
        <taxon>Bacillota</taxon>
        <taxon>Bacilli</taxon>
        <taxon>Lactobacillales</taxon>
        <taxon>Enterococcaceae</taxon>
        <taxon>Vagococcus</taxon>
    </lineage>
</organism>
<evidence type="ECO:0000256" key="1">
    <source>
        <dbReference type="SAM" id="MobiDB-lite"/>
    </source>
</evidence>
<gene>
    <name evidence="4" type="ORF">ESZ54_11540</name>
</gene>
<evidence type="ECO:0000313" key="4">
    <source>
        <dbReference type="EMBL" id="THB60221.1"/>
    </source>
</evidence>
<sequence>MNGRLITMNDTRSNNDRSNKKQKKRNGFSLFMGLLFGIIFAINFFYWYPLAAEKFSLPKLPQVNTGTKDSTTVTADIEKPTSESHTTESSTQETIVEEKDAFYPRMNFQASDQISTIYQPLSNKIDTMIQQNNMTGTYLVVKNNQLVLYKSYGNAHEQINDPYKSSYSIASLQKSMTAVLLVQLVEEKKISLDDHIDKFFPEIPNGQNITLNQLLSMTSGLSLTDKKPSSTKSYQDLYNFVLTHTAYKDVTKWTYSEVNYLLATMIIEKVTGQGYDEVLEEKIIKPLNLENSFVFNKRKEDQSLVKPIENNQERDIPEYAVLNEVGIGNWAFTASDFLIFIQALLDGKLLNQESLNLLWSYPPALYNYSYKSGFYHYPTSNRGHGLFRSYEPTVHFSNSGDTAVLFFANTYQPNDLNAALTKQIFETVVADPAGL</sequence>
<dbReference type="AlphaFoldDB" id="A0A4S3AZP7"/>
<dbReference type="Gene3D" id="3.40.710.10">
    <property type="entry name" value="DD-peptidase/beta-lactamase superfamily"/>
    <property type="match status" value="1"/>
</dbReference>
<evidence type="ECO:0000313" key="5">
    <source>
        <dbReference type="Proteomes" id="UP000310506"/>
    </source>
</evidence>
<proteinExistence type="predicted"/>
<feature type="region of interest" description="Disordered" evidence="1">
    <location>
        <begin position="1"/>
        <end position="22"/>
    </location>
</feature>
<comment type="caution">
    <text evidence="4">The sequence shown here is derived from an EMBL/GenBank/DDBJ whole genome shotgun (WGS) entry which is preliminary data.</text>
</comment>
<dbReference type="Pfam" id="PF00144">
    <property type="entry name" value="Beta-lactamase"/>
    <property type="match status" value="1"/>
</dbReference>
<dbReference type="OrthoDB" id="2151402at2"/>
<keyword evidence="2" id="KW-0472">Membrane</keyword>
<keyword evidence="2" id="KW-0812">Transmembrane</keyword>
<dbReference type="EMBL" id="SDGV01000032">
    <property type="protein sequence ID" value="THB60221.1"/>
    <property type="molecule type" value="Genomic_DNA"/>
</dbReference>
<feature type="region of interest" description="Disordered" evidence="1">
    <location>
        <begin position="61"/>
        <end position="94"/>
    </location>
</feature>
<dbReference type="InterPro" id="IPR001466">
    <property type="entry name" value="Beta-lactam-related"/>
</dbReference>
<dbReference type="Proteomes" id="UP000310506">
    <property type="component" value="Unassembled WGS sequence"/>
</dbReference>
<feature type="transmembrane region" description="Helical" evidence="2">
    <location>
        <begin position="27"/>
        <end position="48"/>
    </location>
</feature>
<dbReference type="InterPro" id="IPR050491">
    <property type="entry name" value="AmpC-like"/>
</dbReference>
<reference evidence="4 5" key="1">
    <citation type="submission" date="2019-01" db="EMBL/GenBank/DDBJ databases">
        <title>Vagococcus silagei sp. nov. isolated from brewer's grain.</title>
        <authorList>
            <person name="Guu J.-R."/>
        </authorList>
    </citation>
    <scope>NUCLEOTIDE SEQUENCE [LARGE SCALE GENOMIC DNA]</scope>
    <source>
        <strain evidence="4 5">2B-2</strain>
    </source>
</reference>
<keyword evidence="2" id="KW-1133">Transmembrane helix</keyword>
<dbReference type="InterPro" id="IPR012338">
    <property type="entry name" value="Beta-lactam/transpept-like"/>
</dbReference>
<keyword evidence="5" id="KW-1185">Reference proteome</keyword>
<keyword evidence="4" id="KW-0378">Hydrolase</keyword>
<protein>
    <submittedName>
        <fullName evidence="4">Class A beta-lactamase-related serine hydrolase</fullName>
    </submittedName>
</protein>
<feature type="domain" description="Beta-lactamase-related" evidence="3">
    <location>
        <begin position="124"/>
        <end position="427"/>
    </location>
</feature>
<dbReference type="PANTHER" id="PTHR46825">
    <property type="entry name" value="D-ALANYL-D-ALANINE-CARBOXYPEPTIDASE/ENDOPEPTIDASE AMPH"/>
    <property type="match status" value="1"/>
</dbReference>
<dbReference type="SUPFAM" id="SSF56601">
    <property type="entry name" value="beta-lactamase/transpeptidase-like"/>
    <property type="match status" value="1"/>
</dbReference>
<feature type="compositionally biased region" description="Basic and acidic residues" evidence="1">
    <location>
        <begin position="76"/>
        <end position="86"/>
    </location>
</feature>
<name>A0A4S3AZP7_9ENTE</name>
<evidence type="ECO:0000259" key="3">
    <source>
        <dbReference type="Pfam" id="PF00144"/>
    </source>
</evidence>
<feature type="compositionally biased region" description="Polar residues" evidence="1">
    <location>
        <begin position="62"/>
        <end position="74"/>
    </location>
</feature>
<evidence type="ECO:0000256" key="2">
    <source>
        <dbReference type="SAM" id="Phobius"/>
    </source>
</evidence>
<accession>A0A4S3AZP7</accession>